<sequence>MNKNNFCFNPLPERKITEREVTERKLPGRKFGFLLSGNITRQQWLVLLAAFIGWVFDSMDSTIYAMVLPSSLKDLLGTTANKADIASHGGIILAIFLVGWAIGGTLFGTLADYFGRSRTLAISILFYAVFTGVAALSQSWEQLAVFRFLTALGIGGEWSAGSALVAESFSDKYRTKVLSLMQSAWGVGFFLAALVNLFIVPLASAHQFTPWRAVLIIGIFPAIFAAFIREKVQEPEKWLEVKKRRENMKKSGNPAAVSKNLTVLTLKQIFWPDLRRDTIVGTLLSFSATFGLWAVTNWTPTFVEELLHVHHLPGAVISDYKSYAIMALNTGAILGYVFFGPIAERLGRKKAFLIFFLGSLLLAPYIFYNVTNFTTLMLLLPVLGFFNNGIFSGFPIYLAELYPTRLRATGQGFCFNFGRILAATGPLLTGFLVNNFGSYAKAVTAVSSIYIVGIITLLWAKETKGKPLPD</sequence>
<feature type="transmembrane region" description="Helical" evidence="6">
    <location>
        <begin position="119"/>
        <end position="138"/>
    </location>
</feature>
<dbReference type="InterPro" id="IPR036259">
    <property type="entry name" value="MFS_trans_sf"/>
</dbReference>
<feature type="transmembrane region" description="Helical" evidence="6">
    <location>
        <begin position="177"/>
        <end position="199"/>
    </location>
</feature>
<evidence type="ECO:0000256" key="1">
    <source>
        <dbReference type="ARBA" id="ARBA00004651"/>
    </source>
</evidence>
<dbReference type="KEGG" id="dai:Desaci_0143"/>
<keyword evidence="3 6" id="KW-0812">Transmembrane</keyword>
<evidence type="ECO:0000256" key="3">
    <source>
        <dbReference type="ARBA" id="ARBA00022692"/>
    </source>
</evidence>
<dbReference type="SUPFAM" id="SSF103473">
    <property type="entry name" value="MFS general substrate transporter"/>
    <property type="match status" value="1"/>
</dbReference>
<feature type="transmembrane region" description="Helical" evidence="6">
    <location>
        <begin position="351"/>
        <end position="370"/>
    </location>
</feature>
<dbReference type="Pfam" id="PF00083">
    <property type="entry name" value="Sugar_tr"/>
    <property type="match status" value="1"/>
</dbReference>
<feature type="transmembrane region" description="Helical" evidence="6">
    <location>
        <begin position="320"/>
        <end position="339"/>
    </location>
</feature>
<keyword evidence="5 6" id="KW-0472">Membrane</keyword>
<feature type="transmembrane region" description="Helical" evidence="6">
    <location>
        <begin position="44"/>
        <end position="65"/>
    </location>
</feature>
<dbReference type="Gene3D" id="1.20.1250.20">
    <property type="entry name" value="MFS general substrate transporter like domains"/>
    <property type="match status" value="1"/>
</dbReference>
<dbReference type="PANTHER" id="PTHR23508">
    <property type="entry name" value="CARBOXYLIC ACID TRANSPORTER PROTEIN HOMOLOG"/>
    <property type="match status" value="1"/>
</dbReference>
<dbReference type="PROSITE" id="PS50850">
    <property type="entry name" value="MFS"/>
    <property type="match status" value="1"/>
</dbReference>
<feature type="transmembrane region" description="Helical" evidence="6">
    <location>
        <begin position="413"/>
        <end position="433"/>
    </location>
</feature>
<dbReference type="eggNOG" id="COG2814">
    <property type="taxonomic scope" value="Bacteria"/>
</dbReference>
<reference evidence="8 9" key="1">
    <citation type="journal article" date="2012" name="J. Bacteriol.">
        <title>Complete genome sequences of Desulfosporosinus orientis DSM765T, Desulfosporosinus youngiae DSM17734T, Desulfosporosinus meridiei DSM13257T, and Desulfosporosinus acidiphilus DSM22704T.</title>
        <authorList>
            <person name="Pester M."/>
            <person name="Brambilla E."/>
            <person name="Alazard D."/>
            <person name="Rattei T."/>
            <person name="Weinmaier T."/>
            <person name="Han J."/>
            <person name="Lucas S."/>
            <person name="Lapidus A."/>
            <person name="Cheng J.F."/>
            <person name="Goodwin L."/>
            <person name="Pitluck S."/>
            <person name="Peters L."/>
            <person name="Ovchinnikova G."/>
            <person name="Teshima H."/>
            <person name="Detter J.C."/>
            <person name="Han C.S."/>
            <person name="Tapia R."/>
            <person name="Land M.L."/>
            <person name="Hauser L."/>
            <person name="Kyrpides N.C."/>
            <person name="Ivanova N.N."/>
            <person name="Pagani I."/>
            <person name="Huntmann M."/>
            <person name="Wei C.L."/>
            <person name="Davenport K.W."/>
            <person name="Daligault H."/>
            <person name="Chain P.S."/>
            <person name="Chen A."/>
            <person name="Mavromatis K."/>
            <person name="Markowitz V."/>
            <person name="Szeto E."/>
            <person name="Mikhailova N."/>
            <person name="Pati A."/>
            <person name="Wagner M."/>
            <person name="Woyke T."/>
            <person name="Ollivier B."/>
            <person name="Klenk H.P."/>
            <person name="Spring S."/>
            <person name="Loy A."/>
        </authorList>
    </citation>
    <scope>NUCLEOTIDE SEQUENCE [LARGE SCALE GENOMIC DNA]</scope>
    <source>
        <strain evidence="9">DSM 22704 / JCM 16185 / SJ4</strain>
    </source>
</reference>
<proteinExistence type="predicted"/>
<dbReference type="Proteomes" id="UP000002892">
    <property type="component" value="Chromosome"/>
</dbReference>
<comment type="subcellular location">
    <subcellularLocation>
        <location evidence="1">Cell membrane</location>
        <topology evidence="1">Multi-pass membrane protein</topology>
    </subcellularLocation>
</comment>
<dbReference type="RefSeq" id="WP_014825240.1">
    <property type="nucleotide sequence ID" value="NC_018068.1"/>
</dbReference>
<feature type="domain" description="Major facilitator superfamily (MFS) profile" evidence="7">
    <location>
        <begin position="46"/>
        <end position="465"/>
    </location>
</feature>
<gene>
    <name evidence="8" type="ordered locus">Desaci_0143</name>
</gene>
<dbReference type="InterPro" id="IPR005828">
    <property type="entry name" value="MFS_sugar_transport-like"/>
</dbReference>
<evidence type="ECO:0000313" key="8">
    <source>
        <dbReference type="EMBL" id="AFM39225.1"/>
    </source>
</evidence>
<accession>I4D0A1</accession>
<feature type="transmembrane region" description="Helical" evidence="6">
    <location>
        <begin position="376"/>
        <end position="401"/>
    </location>
</feature>
<dbReference type="AlphaFoldDB" id="I4D0A1"/>
<feature type="transmembrane region" description="Helical" evidence="6">
    <location>
        <begin position="439"/>
        <end position="460"/>
    </location>
</feature>
<evidence type="ECO:0000256" key="6">
    <source>
        <dbReference type="SAM" id="Phobius"/>
    </source>
</evidence>
<evidence type="ECO:0000259" key="7">
    <source>
        <dbReference type="PROSITE" id="PS50850"/>
    </source>
</evidence>
<protein>
    <submittedName>
        <fullName evidence="8">Sugar phosphate permease</fullName>
    </submittedName>
</protein>
<feature type="transmembrane region" description="Helical" evidence="6">
    <location>
        <begin position="279"/>
        <end position="300"/>
    </location>
</feature>
<dbReference type="STRING" id="646529.Desaci_0143"/>
<feature type="transmembrane region" description="Helical" evidence="6">
    <location>
        <begin position="211"/>
        <end position="228"/>
    </location>
</feature>
<evidence type="ECO:0000256" key="5">
    <source>
        <dbReference type="ARBA" id="ARBA00023136"/>
    </source>
</evidence>
<keyword evidence="4 6" id="KW-1133">Transmembrane helix</keyword>
<dbReference type="InterPro" id="IPR020846">
    <property type="entry name" value="MFS_dom"/>
</dbReference>
<evidence type="ECO:0000313" key="9">
    <source>
        <dbReference type="Proteomes" id="UP000002892"/>
    </source>
</evidence>
<keyword evidence="2" id="KW-0813">Transport</keyword>
<dbReference type="PANTHER" id="PTHR23508:SF10">
    <property type="entry name" value="CARBOXYLIC ACID TRANSPORTER PROTEIN HOMOLOG"/>
    <property type="match status" value="1"/>
</dbReference>
<feature type="transmembrane region" description="Helical" evidence="6">
    <location>
        <begin position="85"/>
        <end position="107"/>
    </location>
</feature>
<dbReference type="EMBL" id="CP003639">
    <property type="protein sequence ID" value="AFM39225.1"/>
    <property type="molecule type" value="Genomic_DNA"/>
</dbReference>
<dbReference type="GO" id="GO:0005886">
    <property type="term" value="C:plasma membrane"/>
    <property type="evidence" value="ECO:0007669"/>
    <property type="project" value="UniProtKB-SubCell"/>
</dbReference>
<feature type="transmembrane region" description="Helical" evidence="6">
    <location>
        <begin position="144"/>
        <end position="165"/>
    </location>
</feature>
<name>I4D0A1_DESAJ</name>
<organism evidence="8 9">
    <name type="scientific">Desulfosporosinus acidiphilus (strain DSM 22704 / JCM 16185 / SJ4)</name>
    <dbReference type="NCBI Taxonomy" id="646529"/>
    <lineage>
        <taxon>Bacteria</taxon>
        <taxon>Bacillati</taxon>
        <taxon>Bacillota</taxon>
        <taxon>Clostridia</taxon>
        <taxon>Eubacteriales</taxon>
        <taxon>Desulfitobacteriaceae</taxon>
        <taxon>Desulfosporosinus</taxon>
    </lineage>
</organism>
<dbReference type="OrthoDB" id="9787026at2"/>
<keyword evidence="9" id="KW-1185">Reference proteome</keyword>
<evidence type="ECO:0000256" key="4">
    <source>
        <dbReference type="ARBA" id="ARBA00022989"/>
    </source>
</evidence>
<dbReference type="HOGENOM" id="CLU_001265_46_6_9"/>
<dbReference type="GO" id="GO:0046943">
    <property type="term" value="F:carboxylic acid transmembrane transporter activity"/>
    <property type="evidence" value="ECO:0007669"/>
    <property type="project" value="TreeGrafter"/>
</dbReference>
<evidence type="ECO:0000256" key="2">
    <source>
        <dbReference type="ARBA" id="ARBA00022448"/>
    </source>
</evidence>